<name>A0A0R1WMT6_9LACO</name>
<dbReference type="InterPro" id="IPR003156">
    <property type="entry name" value="DHHA1_dom"/>
</dbReference>
<gene>
    <name evidence="3" type="ORF">FC40_GL000523</name>
</gene>
<evidence type="ECO:0000259" key="2">
    <source>
        <dbReference type="Pfam" id="PF02272"/>
    </source>
</evidence>
<dbReference type="AlphaFoldDB" id="A0A0R1WMT6"/>
<feature type="domain" description="DDH" evidence="1">
    <location>
        <begin position="17"/>
        <end position="152"/>
    </location>
</feature>
<dbReference type="eggNOG" id="COG0618">
    <property type="taxonomic scope" value="Bacteria"/>
</dbReference>
<feature type="domain" description="DHHA1" evidence="2">
    <location>
        <begin position="237"/>
        <end position="310"/>
    </location>
</feature>
<dbReference type="OrthoDB" id="9803668at2"/>
<dbReference type="InterPro" id="IPR001667">
    <property type="entry name" value="DDH_dom"/>
</dbReference>
<dbReference type="STRING" id="1423755.FC40_GL000523"/>
<dbReference type="Gene3D" id="3.90.1640.10">
    <property type="entry name" value="inorganic pyrophosphatase (n-terminal core)"/>
    <property type="match status" value="1"/>
</dbReference>
<reference evidence="3 4" key="1">
    <citation type="journal article" date="2015" name="Genome Announc.">
        <title>Expanding the biotechnology potential of lactobacilli through comparative genomics of 213 strains and associated genera.</title>
        <authorList>
            <person name="Sun Z."/>
            <person name="Harris H.M."/>
            <person name="McCann A."/>
            <person name="Guo C."/>
            <person name="Argimon S."/>
            <person name="Zhang W."/>
            <person name="Yang X."/>
            <person name="Jeffery I.B."/>
            <person name="Cooney J.C."/>
            <person name="Kagawa T.F."/>
            <person name="Liu W."/>
            <person name="Song Y."/>
            <person name="Salvetti E."/>
            <person name="Wrobel A."/>
            <person name="Rasinkangas P."/>
            <person name="Parkhill J."/>
            <person name="Rea M.C."/>
            <person name="O'Sullivan O."/>
            <person name="Ritari J."/>
            <person name="Douillard F.P."/>
            <person name="Paul Ross R."/>
            <person name="Yang R."/>
            <person name="Briner A.E."/>
            <person name="Felis G.E."/>
            <person name="de Vos W.M."/>
            <person name="Barrangou R."/>
            <person name="Klaenhammer T.R."/>
            <person name="Caufield P.W."/>
            <person name="Cui Y."/>
            <person name="Zhang H."/>
            <person name="O'Toole P.W."/>
        </authorList>
    </citation>
    <scope>NUCLEOTIDE SEQUENCE [LARGE SCALE GENOMIC DNA]</scope>
    <source>
        <strain evidence="3 4">DSM 18933</strain>
    </source>
</reference>
<evidence type="ECO:0000313" key="4">
    <source>
        <dbReference type="Proteomes" id="UP000051054"/>
    </source>
</evidence>
<dbReference type="Gene3D" id="3.10.310.30">
    <property type="match status" value="1"/>
</dbReference>
<dbReference type="Pfam" id="PF01368">
    <property type="entry name" value="DHH"/>
    <property type="match status" value="1"/>
</dbReference>
<dbReference type="PANTHER" id="PTHR47618">
    <property type="entry name" value="BIFUNCTIONAL OLIGORIBONUCLEASE AND PAP PHOSPHATASE NRNA"/>
    <property type="match status" value="1"/>
</dbReference>
<dbReference type="InterPro" id="IPR051319">
    <property type="entry name" value="Oligoribo/pAp-PDE_c-di-AMP_PDE"/>
</dbReference>
<sequence length="316" mass="35155">MDIYKQIVNKIKEFDTIIIHRHQRPDPDAFGSQGGLATIIRDNFENKTVYEVGHNTPGLSWITENVEISDDEFENALIIVTDTANRPRVDDDRYNQGKFLIKIDHHPDDDHYGDISLVDTNASSSSEIITNLVIQTGLKLSKRAAEQLYAGIVGDTGRFMYDATTANTMRCVAVLMETHIDSASINRKLDDISLPVARLSAYVYENMKVTANDAAYIVLTNEILDQFDLGDAGTAAIVPLMGKISTVLCWTVFVEQKDGSYRLRIRSKAPIINELAKKYDGGGHPLASGAKIDDSQQIPEFVAELDEIAKNYKRGN</sequence>
<dbReference type="InterPro" id="IPR038763">
    <property type="entry name" value="DHH_sf"/>
</dbReference>
<dbReference type="PANTHER" id="PTHR47618:SF1">
    <property type="entry name" value="BIFUNCTIONAL OLIGORIBONUCLEASE AND PAP PHOSPHATASE NRNA"/>
    <property type="match status" value="1"/>
</dbReference>
<proteinExistence type="predicted"/>
<evidence type="ECO:0000259" key="1">
    <source>
        <dbReference type="Pfam" id="PF01368"/>
    </source>
</evidence>
<dbReference type="EMBL" id="AZGD01000090">
    <property type="protein sequence ID" value="KRM18741.1"/>
    <property type="molecule type" value="Genomic_DNA"/>
</dbReference>
<protein>
    <submittedName>
        <fullName evidence="3">3-to-5 oligoribonuclease a</fullName>
    </submittedName>
</protein>
<dbReference type="Pfam" id="PF02272">
    <property type="entry name" value="DHHA1"/>
    <property type="match status" value="1"/>
</dbReference>
<comment type="caution">
    <text evidence="3">The sequence shown here is derived from an EMBL/GenBank/DDBJ whole genome shotgun (WGS) entry which is preliminary data.</text>
</comment>
<accession>A0A0R1WMT6</accession>
<evidence type="ECO:0000313" key="3">
    <source>
        <dbReference type="EMBL" id="KRM18741.1"/>
    </source>
</evidence>
<organism evidence="3 4">
    <name type="scientific">Ligilactobacillus hayakitensis DSM 18933 = JCM 14209</name>
    <dbReference type="NCBI Taxonomy" id="1423755"/>
    <lineage>
        <taxon>Bacteria</taxon>
        <taxon>Bacillati</taxon>
        <taxon>Bacillota</taxon>
        <taxon>Bacilli</taxon>
        <taxon>Lactobacillales</taxon>
        <taxon>Lactobacillaceae</taxon>
        <taxon>Ligilactobacillus</taxon>
    </lineage>
</organism>
<dbReference type="SUPFAM" id="SSF64182">
    <property type="entry name" value="DHH phosphoesterases"/>
    <property type="match status" value="1"/>
</dbReference>
<dbReference type="PATRIC" id="fig|1423755.3.peg.576"/>
<dbReference type="RefSeq" id="WP_025021887.1">
    <property type="nucleotide sequence ID" value="NZ_AZGD01000090.1"/>
</dbReference>
<dbReference type="Proteomes" id="UP000051054">
    <property type="component" value="Unassembled WGS sequence"/>
</dbReference>
<keyword evidence="4" id="KW-1185">Reference proteome</keyword>
<dbReference type="GO" id="GO:0003676">
    <property type="term" value="F:nucleic acid binding"/>
    <property type="evidence" value="ECO:0007669"/>
    <property type="project" value="InterPro"/>
</dbReference>